<protein>
    <recommendedName>
        <fullName evidence="2">histidine kinase</fullName>
        <ecNumber evidence="2">2.7.13.3</ecNumber>
    </recommendedName>
</protein>
<dbReference type="SUPFAM" id="SSF63829">
    <property type="entry name" value="Calcium-dependent phosphotriesterase"/>
    <property type="match status" value="2"/>
</dbReference>
<dbReference type="EC" id="2.7.13.3" evidence="2"/>
<dbReference type="RefSeq" id="WP_097124173.1">
    <property type="nucleotide sequence ID" value="NZ_OCNH01000001.1"/>
</dbReference>
<feature type="domain" description="Histidine kinase" evidence="4">
    <location>
        <begin position="664"/>
        <end position="903"/>
    </location>
</feature>
<comment type="catalytic activity">
    <reaction evidence="1">
        <text>ATP + protein L-histidine = ADP + protein N-phospho-L-histidine.</text>
        <dbReference type="EC" id="2.7.13.3"/>
    </reaction>
</comment>
<dbReference type="CDD" id="cd00082">
    <property type="entry name" value="HisKA"/>
    <property type="match status" value="1"/>
</dbReference>
<dbReference type="Gene3D" id="2.60.40.10">
    <property type="entry name" value="Immunoglobulins"/>
    <property type="match status" value="1"/>
</dbReference>
<dbReference type="InterPro" id="IPR011123">
    <property type="entry name" value="Y_Y_Y"/>
</dbReference>
<dbReference type="PROSITE" id="PS50109">
    <property type="entry name" value="HIS_KIN"/>
    <property type="match status" value="1"/>
</dbReference>
<dbReference type="Gene3D" id="3.30.565.10">
    <property type="entry name" value="Histidine kinase-like ATPase, C-terminal domain"/>
    <property type="match status" value="1"/>
</dbReference>
<dbReference type="SMART" id="SM00387">
    <property type="entry name" value="HATPase_c"/>
    <property type="match status" value="1"/>
</dbReference>
<dbReference type="OrthoDB" id="9806995at2"/>
<keyword evidence="6" id="KW-1185">Reference proteome</keyword>
<dbReference type="Pfam" id="PF07495">
    <property type="entry name" value="Y_Y_Y"/>
    <property type="match status" value="1"/>
</dbReference>
<dbReference type="InterPro" id="IPR036097">
    <property type="entry name" value="HisK_dim/P_sf"/>
</dbReference>
<dbReference type="Proteomes" id="UP000219452">
    <property type="component" value="Unassembled WGS sequence"/>
</dbReference>
<dbReference type="InterPro" id="IPR004358">
    <property type="entry name" value="Sig_transdc_His_kin-like_C"/>
</dbReference>
<evidence type="ECO:0000313" key="6">
    <source>
        <dbReference type="Proteomes" id="UP000219452"/>
    </source>
</evidence>
<dbReference type="Pfam" id="PF07494">
    <property type="entry name" value="Reg_prop"/>
    <property type="match status" value="3"/>
</dbReference>
<dbReference type="Gene3D" id="2.130.10.10">
    <property type="entry name" value="YVTN repeat-like/Quinoprotein amine dehydrogenase"/>
    <property type="match status" value="2"/>
</dbReference>
<dbReference type="SUPFAM" id="SSF47384">
    <property type="entry name" value="Homodimeric domain of signal transducing histidine kinase"/>
    <property type="match status" value="1"/>
</dbReference>
<dbReference type="Gene3D" id="1.10.287.130">
    <property type="match status" value="1"/>
</dbReference>
<dbReference type="Pfam" id="PF00512">
    <property type="entry name" value="HisKA"/>
    <property type="match status" value="1"/>
</dbReference>
<dbReference type="InterPro" id="IPR011110">
    <property type="entry name" value="Reg_prop"/>
</dbReference>
<organism evidence="5 6">
    <name type="scientific">Spirosoma fluviale</name>
    <dbReference type="NCBI Taxonomy" id="1597977"/>
    <lineage>
        <taxon>Bacteria</taxon>
        <taxon>Pseudomonadati</taxon>
        <taxon>Bacteroidota</taxon>
        <taxon>Cytophagia</taxon>
        <taxon>Cytophagales</taxon>
        <taxon>Cytophagaceae</taxon>
        <taxon>Spirosoma</taxon>
    </lineage>
</organism>
<dbReference type="GO" id="GO:0000155">
    <property type="term" value="F:phosphorelay sensor kinase activity"/>
    <property type="evidence" value="ECO:0007669"/>
    <property type="project" value="InterPro"/>
</dbReference>
<evidence type="ECO:0000256" key="2">
    <source>
        <dbReference type="ARBA" id="ARBA00012438"/>
    </source>
</evidence>
<name>A0A286F5M7_9BACT</name>
<dbReference type="AlphaFoldDB" id="A0A286F5M7"/>
<dbReference type="SMART" id="SM00388">
    <property type="entry name" value="HisKA"/>
    <property type="match status" value="1"/>
</dbReference>
<dbReference type="InterPro" id="IPR013783">
    <property type="entry name" value="Ig-like_fold"/>
</dbReference>
<evidence type="ECO:0000259" key="4">
    <source>
        <dbReference type="PROSITE" id="PS50109"/>
    </source>
</evidence>
<reference evidence="6" key="1">
    <citation type="submission" date="2017-09" db="EMBL/GenBank/DDBJ databases">
        <authorList>
            <person name="Varghese N."/>
            <person name="Submissions S."/>
        </authorList>
    </citation>
    <scope>NUCLEOTIDE SEQUENCE [LARGE SCALE GENOMIC DNA]</scope>
    <source>
        <strain evidence="6">DSM 29961</strain>
    </source>
</reference>
<dbReference type="Pfam" id="PF02518">
    <property type="entry name" value="HATPase_c"/>
    <property type="match status" value="1"/>
</dbReference>
<dbReference type="SUPFAM" id="SSF55874">
    <property type="entry name" value="ATPase domain of HSP90 chaperone/DNA topoisomerase II/histidine kinase"/>
    <property type="match status" value="1"/>
</dbReference>
<dbReference type="PANTHER" id="PTHR43547:SF2">
    <property type="entry name" value="HYBRID SIGNAL TRANSDUCTION HISTIDINE KINASE C"/>
    <property type="match status" value="1"/>
</dbReference>
<dbReference type="EMBL" id="OCNH01000001">
    <property type="protein sequence ID" value="SOD78406.1"/>
    <property type="molecule type" value="Genomic_DNA"/>
</dbReference>
<dbReference type="InterPro" id="IPR036890">
    <property type="entry name" value="HATPase_C_sf"/>
</dbReference>
<dbReference type="PANTHER" id="PTHR43547">
    <property type="entry name" value="TWO-COMPONENT HISTIDINE KINASE"/>
    <property type="match status" value="1"/>
</dbReference>
<dbReference type="InterPro" id="IPR003661">
    <property type="entry name" value="HisK_dim/P_dom"/>
</dbReference>
<proteinExistence type="predicted"/>
<evidence type="ECO:0000256" key="1">
    <source>
        <dbReference type="ARBA" id="ARBA00000085"/>
    </source>
</evidence>
<evidence type="ECO:0000313" key="5">
    <source>
        <dbReference type="EMBL" id="SOD78406.1"/>
    </source>
</evidence>
<accession>A0A286F5M7</accession>
<dbReference type="InterPro" id="IPR003594">
    <property type="entry name" value="HATPase_dom"/>
</dbReference>
<sequence length="905" mass="102075">MYLFDRQTGHFALLPVEKATDPQPWFGPIYLDGSDVLWLGAVGRGIFQLNLHHRPLQIVPYTAKGTINKYMYLNTLHRDRQGFIWMGTTDGLQRIEPKTAQVFTYLPNPDALHSLGSTNVQAVYHDRAGTLWVGTDNGIDKQTLNTKPFTTYQIRRSIGIVNLPENKVSTLAIDSRKQVWFSNHNNLYRLNLRTNQFTEIPASLFGNTRQHENNLHALLPDGPNTLWLGTWDGLYRLDQTTNRSVKFPTEIAAQFVGRDRNGTMWLSGEGGVASFDPFRSKFTYYKYNPSDTSGLPEKYIYGMLVSQTGDIWLTLRGKGLSRLNPRTGRFTHYTASLKPGELNSNEIGTIYEDASGIVWLGSTRGGLNWFDPKTGTFSHLTTRDGLPSNWIIGITEDNKGYLWLSTNKGLCRFDSRTKSFRSYDNNDGLPSNDFKVNTVSRSGNSLFFGTLNGLVRFNPDSVQNDTHPFPVYITTFKVGDRLQPVAGKQFILAHYENFLSFEFVALTYGLPERNQYAYKLSGIDNDWINNGNRRFASYTHLPPGHYTFHVKAANSDGIWRELDHPLTIHIRAPWWQTWPAYVLYTLAGLGSIWALATYRSRKLLAANRQLEEIIASRTNEIRRQSDQLALQRDSLEKTVTELTSTQRQLIHKEKMASLGELTAGIAHEIQNPLNFVNNFSEVSTELAGELLDELASGQQENAVTLATYLQTNLEKITHHGKRADSIVKNMLQHSRFSSGKKSPTNLNKLIDDHLRLAYQGMRVNDKSLNVRLLTDFDPTSGIVNVVPQDIGRVLLNLFNNAFYSIAAKQKDAAVGYEPEIMVSTRRHTTSVELRVRDNGLGIPQAVLEKIYQPFFTTRPTGQGTGLGLSISYDIITKGHDGELSVDTQEGQFAEFIIKLPLPASS</sequence>
<dbReference type="InterPro" id="IPR005467">
    <property type="entry name" value="His_kinase_dom"/>
</dbReference>
<gene>
    <name evidence="5" type="ORF">SAMN06269250_0446</name>
</gene>
<dbReference type="PRINTS" id="PR00344">
    <property type="entry name" value="BCTRLSENSOR"/>
</dbReference>
<keyword evidence="3" id="KW-0597">Phosphoprotein</keyword>
<evidence type="ECO:0000256" key="3">
    <source>
        <dbReference type="ARBA" id="ARBA00022553"/>
    </source>
</evidence>
<dbReference type="InterPro" id="IPR015943">
    <property type="entry name" value="WD40/YVTN_repeat-like_dom_sf"/>
</dbReference>